<dbReference type="OrthoDB" id="6349794at2759"/>
<protein>
    <submittedName>
        <fullName evidence="2">Uncharacterized protein</fullName>
    </submittedName>
</protein>
<name>A0A0L8G9L4_OCTBM</name>
<accession>A0A0L8G9L4</accession>
<reference evidence="2" key="1">
    <citation type="submission" date="2015-07" db="EMBL/GenBank/DDBJ databases">
        <title>MeaNS - Measles Nucleotide Surveillance Program.</title>
        <authorList>
            <person name="Tran T."/>
            <person name="Druce J."/>
        </authorList>
    </citation>
    <scope>NUCLEOTIDE SEQUENCE</scope>
    <source>
        <strain evidence="2">UCB-OBI-ISO-001</strain>
        <tissue evidence="2">Gonad</tissue>
    </source>
</reference>
<dbReference type="EMBL" id="KQ423045">
    <property type="protein sequence ID" value="KOF73702.1"/>
    <property type="molecule type" value="Genomic_DNA"/>
</dbReference>
<feature type="region of interest" description="Disordered" evidence="1">
    <location>
        <begin position="416"/>
        <end position="440"/>
    </location>
</feature>
<dbReference type="GO" id="GO:0007127">
    <property type="term" value="P:meiosis I"/>
    <property type="evidence" value="ECO:0007669"/>
    <property type="project" value="TreeGrafter"/>
</dbReference>
<dbReference type="PANTHER" id="PTHR12044">
    <property type="entry name" value="BCL2 INTERACTING MEDIATOR OF CELL DEATH"/>
    <property type="match status" value="1"/>
</dbReference>
<feature type="compositionally biased region" description="Basic and acidic residues" evidence="1">
    <location>
        <begin position="426"/>
        <end position="440"/>
    </location>
</feature>
<evidence type="ECO:0000313" key="2">
    <source>
        <dbReference type="EMBL" id="KOF73702.1"/>
    </source>
</evidence>
<dbReference type="InterPro" id="IPR052133">
    <property type="entry name" value="Immune_Signaling-Apoptosis_Reg"/>
</dbReference>
<dbReference type="STRING" id="37653.A0A0L8G9L4"/>
<dbReference type="AlphaFoldDB" id="A0A0L8G9L4"/>
<organism evidence="2">
    <name type="scientific">Octopus bimaculoides</name>
    <name type="common">California two-spotted octopus</name>
    <dbReference type="NCBI Taxonomy" id="37653"/>
    <lineage>
        <taxon>Eukaryota</taxon>
        <taxon>Metazoa</taxon>
        <taxon>Spiralia</taxon>
        <taxon>Lophotrochozoa</taxon>
        <taxon>Mollusca</taxon>
        <taxon>Cephalopoda</taxon>
        <taxon>Coleoidea</taxon>
        <taxon>Octopodiformes</taxon>
        <taxon>Octopoda</taxon>
        <taxon>Incirrata</taxon>
        <taxon>Octopodidae</taxon>
        <taxon>Octopus</taxon>
    </lineage>
</organism>
<dbReference type="PANTHER" id="PTHR12044:SF14">
    <property type="entry name" value="MEIOTIC DOUBLE-STRANDED BREAK FORMATION PROTEIN 1"/>
    <property type="match status" value="1"/>
</dbReference>
<evidence type="ECO:0000256" key="1">
    <source>
        <dbReference type="SAM" id="MobiDB-lite"/>
    </source>
</evidence>
<gene>
    <name evidence="2" type="ORF">OCBIM_22037481mg</name>
</gene>
<sequence length="869" mass="100704">MYFCFRQPDNITLFNNVNSVKLCLGVLSKMVDYHNRDVLVVTLEAAAYMFKKEHLLLPVPFELLKDLCKDLAYHVYSLCKPLLQGRKPSKQAVEEKYSQIITVFHLLLEQACSFCVVCEKDPRTCETNYRAPMLKETSESCVKPVEKFAKLLLEITDTCSLPLIMAIGENCLNHELYQKFFSYLNILYKFEHVNMTPQSMKLSASGFLMMMLQLKYKFSYNKTLADLICLFYDKLFQCLFQHYYRISLVEIISTGLRNCFFCLRDIYQEFVQTSEDGTKEFILTLLYFCYRNHYECLPIKILFDILDYYISCHVLLKVLPEYLLKSLVFLLAWGSKYSNTGPKFAVSKRSAISLVQLLEEIQPSVWFAKPSDIFLNWSFVELTMTAETSNKVLEYWLNTVSVEDIQFCLKRNTAITSSSSSSSKNTSHDAEDQTVNQEKEYRGTRDVVPLSLIQCRGFLQALFVQLTNPNEELVKKAILLMNWIITQNQENKDEDCDHHTILLAWLEETAAACLHSLLLKHSPLQATSICSILPVVTRFLEKPLVNRSSVFDCKLVYHLVNLCVHLDISNKEHQKMFDRIFCYLTFAVKHVLNCVPNNNNVVSLLIQNEKFLEKLEMVLQNMNEGLLLLKIQVIHLLNQLIKTVPHDTQVVHPVTISFDNISVMYEGHNITARHQVFEFLSSLFQAHFQSAVVHVHFWSSLSAVTKETTSLATTHSKQLRKLYIYLQQDIVKNITTGQSESIQCLLNMLDFLNINNSCFEHQIMSQPWNNVLLDFLFRAHNLADFSDSLLSLIIKFLDHEDCIELMKYHINNMLKNAHIMLKFGRIPPERVLMRSLLHKLTNVAMTCDVDESLVFNVKDMMEDSYDSTQ</sequence>
<proteinExistence type="predicted"/>